<dbReference type="RefSeq" id="WP_108173012.1">
    <property type="nucleotide sequence ID" value="NZ_QBKQ01000004.1"/>
</dbReference>
<dbReference type="GO" id="GO:0006018">
    <property type="term" value="P:2-deoxyribose 1-phosphate catabolic process"/>
    <property type="evidence" value="ECO:0007669"/>
    <property type="project" value="UniProtKB-UniRule"/>
</dbReference>
<feature type="active site" description="Proton donor/acceptor" evidence="7">
    <location>
        <position position="90"/>
    </location>
</feature>
<evidence type="ECO:0000256" key="6">
    <source>
        <dbReference type="ARBA" id="ARBA00056337"/>
    </source>
</evidence>
<dbReference type="GO" id="GO:0009264">
    <property type="term" value="P:deoxyribonucleotide catabolic process"/>
    <property type="evidence" value="ECO:0007669"/>
    <property type="project" value="UniProtKB-UniRule"/>
</dbReference>
<evidence type="ECO:0000313" key="8">
    <source>
        <dbReference type="EMBL" id="PTX41637.1"/>
    </source>
</evidence>
<evidence type="ECO:0000256" key="3">
    <source>
        <dbReference type="ARBA" id="ARBA00023239"/>
    </source>
</evidence>
<reference evidence="8 9" key="1">
    <citation type="submission" date="2018-04" db="EMBL/GenBank/DDBJ databases">
        <title>Genomic Encyclopedia of Archaeal and Bacterial Type Strains, Phase II (KMG-II): from individual species to whole genera.</title>
        <authorList>
            <person name="Goeker M."/>
        </authorList>
    </citation>
    <scope>NUCLEOTIDE SEQUENCE [LARGE SCALE GENOMIC DNA]</scope>
    <source>
        <strain evidence="8 9">DSM 23082</strain>
    </source>
</reference>
<dbReference type="HAMAP" id="MF_00114">
    <property type="entry name" value="DeoC_type1"/>
    <property type="match status" value="1"/>
</dbReference>
<gene>
    <name evidence="7" type="primary">deoC</name>
    <name evidence="8" type="ORF">C8P64_3136</name>
</gene>
<dbReference type="PIRSF" id="PIRSF001357">
    <property type="entry name" value="DeoC"/>
    <property type="match status" value="1"/>
</dbReference>
<dbReference type="PANTHER" id="PTHR10889:SF1">
    <property type="entry name" value="DEOXYRIBOSE-PHOSPHATE ALDOLASE"/>
    <property type="match status" value="1"/>
</dbReference>
<dbReference type="GO" id="GO:0004139">
    <property type="term" value="F:deoxyribose-phosphate aldolase activity"/>
    <property type="evidence" value="ECO:0007669"/>
    <property type="project" value="UniProtKB-UniRule"/>
</dbReference>
<evidence type="ECO:0000256" key="4">
    <source>
        <dbReference type="ARBA" id="ARBA00023270"/>
    </source>
</evidence>
<feature type="active site" description="Proton donor/acceptor" evidence="7">
    <location>
        <position position="181"/>
    </location>
</feature>
<dbReference type="SUPFAM" id="SSF51569">
    <property type="entry name" value="Aldolase"/>
    <property type="match status" value="1"/>
</dbReference>
<comment type="pathway">
    <text evidence="7">Carbohydrate degradation; 2-deoxy-D-ribose 1-phosphate degradation; D-glyceraldehyde 3-phosphate and acetaldehyde from 2-deoxy-alpha-D-ribose 1-phosphate: step 2/2.</text>
</comment>
<name>A0A2T6ACU1_9FLAO</name>
<dbReference type="EMBL" id="QBKQ01000004">
    <property type="protein sequence ID" value="PTX41637.1"/>
    <property type="molecule type" value="Genomic_DNA"/>
</dbReference>
<keyword evidence="4 7" id="KW-0704">Schiff base</keyword>
<keyword evidence="3 7" id="KW-0456">Lyase</keyword>
<dbReference type="NCBIfam" id="TIGR00126">
    <property type="entry name" value="deoC"/>
    <property type="match status" value="1"/>
</dbReference>
<dbReference type="FunFam" id="3.20.20.70:FF:000044">
    <property type="entry name" value="Deoxyribose-phosphate aldolase"/>
    <property type="match status" value="1"/>
</dbReference>
<evidence type="ECO:0000256" key="5">
    <source>
        <dbReference type="ARBA" id="ARBA00048791"/>
    </source>
</evidence>
<dbReference type="InterPro" id="IPR002915">
    <property type="entry name" value="DeoC/FbaB/LacD_aldolase"/>
</dbReference>
<dbReference type="CDD" id="cd00959">
    <property type="entry name" value="DeoC"/>
    <property type="match status" value="1"/>
</dbReference>
<dbReference type="AlphaFoldDB" id="A0A2T6ACU1"/>
<dbReference type="InterPro" id="IPR011343">
    <property type="entry name" value="DeoC"/>
</dbReference>
<accession>A0A2T6ACU1</accession>
<dbReference type="GO" id="GO:0016052">
    <property type="term" value="P:carbohydrate catabolic process"/>
    <property type="evidence" value="ECO:0007669"/>
    <property type="project" value="TreeGrafter"/>
</dbReference>
<dbReference type="PANTHER" id="PTHR10889">
    <property type="entry name" value="DEOXYRIBOSE-PHOSPHATE ALDOLASE"/>
    <property type="match status" value="1"/>
</dbReference>
<dbReference type="GO" id="GO:0005737">
    <property type="term" value="C:cytoplasm"/>
    <property type="evidence" value="ECO:0007669"/>
    <property type="project" value="UniProtKB-SubCell"/>
</dbReference>
<comment type="function">
    <text evidence="6 7">Catalyzes a reversible aldol reaction between acetaldehyde and D-glyceraldehyde 3-phosphate to generate 2-deoxy-D-ribose 5-phosphate.</text>
</comment>
<keyword evidence="2 7" id="KW-0963">Cytoplasm</keyword>
<dbReference type="EC" id="4.1.2.4" evidence="7"/>
<organism evidence="8 9">
    <name type="scientific">Christiangramia gaetbulicola</name>
    <dbReference type="NCBI Taxonomy" id="703340"/>
    <lineage>
        <taxon>Bacteria</taxon>
        <taxon>Pseudomonadati</taxon>
        <taxon>Bacteroidota</taxon>
        <taxon>Flavobacteriia</taxon>
        <taxon>Flavobacteriales</taxon>
        <taxon>Flavobacteriaceae</taxon>
        <taxon>Christiangramia</taxon>
    </lineage>
</organism>
<dbReference type="Gene3D" id="3.20.20.70">
    <property type="entry name" value="Aldolase class I"/>
    <property type="match status" value="1"/>
</dbReference>
<dbReference type="SMART" id="SM01133">
    <property type="entry name" value="DeoC"/>
    <property type="match status" value="1"/>
</dbReference>
<comment type="similarity">
    <text evidence="1 7">Belongs to the DeoC/FbaB aldolase family. DeoC type 1 subfamily.</text>
</comment>
<evidence type="ECO:0000256" key="2">
    <source>
        <dbReference type="ARBA" id="ARBA00022490"/>
    </source>
</evidence>
<sequence>MKDLKNYIDHTLLAATATESQIRNLCEEAKEHGFYAVCVNSSYVALAKNFLKDSEVKLAATIGFPLGAASASSKIQEAKKAVLDGAGEIDMVINIGFFKDRKYDEVKSEIQEIKKTIGNNLLKVIIETCYLTDDEIEKVSELVMQAGADYVKTSTGFGTRGASLKDVQIMKKVVGDKIKIKASGGIRDAETARQYIELGVSRIGTSSGIKIISNK</sequence>
<evidence type="ECO:0000313" key="9">
    <source>
        <dbReference type="Proteomes" id="UP000244174"/>
    </source>
</evidence>
<protein>
    <recommendedName>
        <fullName evidence="7">Deoxyribose-phosphate aldolase</fullName>
        <shortName evidence="7">DERA</shortName>
        <ecNumber evidence="7">4.1.2.4</ecNumber>
    </recommendedName>
    <alternativeName>
        <fullName evidence="7">2-deoxy-D-ribose 5-phosphate aldolase</fullName>
    </alternativeName>
    <alternativeName>
        <fullName evidence="7">Phosphodeoxyriboaldolase</fullName>
        <shortName evidence="7">Deoxyriboaldolase</shortName>
    </alternativeName>
</protein>
<evidence type="ECO:0000256" key="1">
    <source>
        <dbReference type="ARBA" id="ARBA00010936"/>
    </source>
</evidence>
<comment type="subcellular location">
    <subcellularLocation>
        <location evidence="7">Cytoplasm</location>
    </subcellularLocation>
</comment>
<feature type="active site" description="Schiff-base intermediate with acetaldehyde" evidence="7">
    <location>
        <position position="152"/>
    </location>
</feature>
<comment type="caution">
    <text evidence="8">The sequence shown here is derived from an EMBL/GenBank/DDBJ whole genome shotgun (WGS) entry which is preliminary data.</text>
</comment>
<dbReference type="InterPro" id="IPR028581">
    <property type="entry name" value="DeoC_typeI"/>
</dbReference>
<dbReference type="Pfam" id="PF01791">
    <property type="entry name" value="DeoC"/>
    <property type="match status" value="1"/>
</dbReference>
<dbReference type="UniPathway" id="UPA00002">
    <property type="reaction ID" value="UER00468"/>
</dbReference>
<evidence type="ECO:0000256" key="7">
    <source>
        <dbReference type="HAMAP-Rule" id="MF_00114"/>
    </source>
</evidence>
<proteinExistence type="inferred from homology"/>
<dbReference type="Proteomes" id="UP000244174">
    <property type="component" value="Unassembled WGS sequence"/>
</dbReference>
<comment type="catalytic activity">
    <reaction evidence="5 7">
        <text>2-deoxy-D-ribose 5-phosphate = D-glyceraldehyde 3-phosphate + acetaldehyde</text>
        <dbReference type="Rhea" id="RHEA:12821"/>
        <dbReference type="ChEBI" id="CHEBI:15343"/>
        <dbReference type="ChEBI" id="CHEBI:59776"/>
        <dbReference type="ChEBI" id="CHEBI:62877"/>
        <dbReference type="EC" id="4.1.2.4"/>
    </reaction>
</comment>
<keyword evidence="9" id="KW-1185">Reference proteome</keyword>
<dbReference type="OrthoDB" id="9778711at2"/>
<dbReference type="InterPro" id="IPR013785">
    <property type="entry name" value="Aldolase_TIM"/>
</dbReference>